<dbReference type="PATRIC" id="fig|1123069.3.peg.1985"/>
<dbReference type="Proteomes" id="UP000015346">
    <property type="component" value="Unassembled WGS sequence"/>
</dbReference>
<dbReference type="HOGENOM" id="CLU_122700_1_0_5"/>
<evidence type="ECO:0000256" key="7">
    <source>
        <dbReference type="ARBA" id="ARBA00023136"/>
    </source>
</evidence>
<evidence type="ECO:0000256" key="6">
    <source>
        <dbReference type="ARBA" id="ARBA00022989"/>
    </source>
</evidence>
<dbReference type="EMBL" id="AOLV01000020">
    <property type="protein sequence ID" value="EPX84655.1"/>
    <property type="molecule type" value="Genomic_DNA"/>
</dbReference>
<dbReference type="InterPro" id="IPR007272">
    <property type="entry name" value="Sulf_transp_TsuA/YedE"/>
</dbReference>
<evidence type="ECO:0000256" key="9">
    <source>
        <dbReference type="SAM" id="Phobius"/>
    </source>
</evidence>
<reference evidence="10 11" key="1">
    <citation type="journal article" date="2013" name="Stand. Genomic Sci.">
        <title>Genome sequence of the reddish-pigmented Rubellimicrobium thermophilum type strain (DSM 16684(T)), a member of the Roseobacter clade.</title>
        <authorList>
            <person name="Fiebig A."/>
            <person name="Riedel T."/>
            <person name="Gronow S."/>
            <person name="Petersen J."/>
            <person name="Klenk H.P."/>
            <person name="Goker M."/>
        </authorList>
    </citation>
    <scope>NUCLEOTIDE SEQUENCE [LARGE SCALE GENOMIC DNA]</scope>
    <source>
        <strain evidence="10 11">DSM 16684</strain>
    </source>
</reference>
<dbReference type="PANTHER" id="PTHR30574:SF1">
    <property type="entry name" value="SULPHUR TRANSPORT DOMAIN-CONTAINING PROTEIN"/>
    <property type="match status" value="1"/>
</dbReference>
<dbReference type="Pfam" id="PF04143">
    <property type="entry name" value="Sulf_transp"/>
    <property type="match status" value="1"/>
</dbReference>
<keyword evidence="2" id="KW-0813">Transport</keyword>
<name>S9S390_9RHOB</name>
<evidence type="ECO:0000313" key="10">
    <source>
        <dbReference type="EMBL" id="EPX84655.1"/>
    </source>
</evidence>
<feature type="transmembrane region" description="Helical" evidence="9">
    <location>
        <begin position="114"/>
        <end position="132"/>
    </location>
</feature>
<keyword evidence="3" id="KW-1003">Cell membrane</keyword>
<keyword evidence="11" id="KW-1185">Reference proteome</keyword>
<feature type="transmembrane region" description="Helical" evidence="9">
    <location>
        <begin position="81"/>
        <end position="102"/>
    </location>
</feature>
<keyword evidence="6 9" id="KW-1133">Transmembrane helix</keyword>
<dbReference type="GO" id="GO:0005886">
    <property type="term" value="C:plasma membrane"/>
    <property type="evidence" value="ECO:0007669"/>
    <property type="project" value="UniProtKB-SubCell"/>
</dbReference>
<evidence type="ECO:0000256" key="4">
    <source>
        <dbReference type="ARBA" id="ARBA00022519"/>
    </source>
</evidence>
<dbReference type="PANTHER" id="PTHR30574">
    <property type="entry name" value="INNER MEMBRANE PROTEIN YEDE"/>
    <property type="match status" value="1"/>
</dbReference>
<dbReference type="AlphaFoldDB" id="S9S390"/>
<gene>
    <name evidence="10" type="ORF">ruthe_02015</name>
</gene>
<evidence type="ECO:0000256" key="8">
    <source>
        <dbReference type="ARBA" id="ARBA00035655"/>
    </source>
</evidence>
<dbReference type="STRING" id="1123069.ruthe_02015"/>
<evidence type="ECO:0000313" key="11">
    <source>
        <dbReference type="Proteomes" id="UP000015346"/>
    </source>
</evidence>
<keyword evidence="4" id="KW-0997">Cell inner membrane</keyword>
<keyword evidence="5 9" id="KW-0812">Transmembrane</keyword>
<evidence type="ECO:0000256" key="3">
    <source>
        <dbReference type="ARBA" id="ARBA00022475"/>
    </source>
</evidence>
<organism evidence="10 11">
    <name type="scientific">Rubellimicrobium thermophilum DSM 16684</name>
    <dbReference type="NCBI Taxonomy" id="1123069"/>
    <lineage>
        <taxon>Bacteria</taxon>
        <taxon>Pseudomonadati</taxon>
        <taxon>Pseudomonadota</taxon>
        <taxon>Alphaproteobacteria</taxon>
        <taxon>Rhodobacterales</taxon>
        <taxon>Roseobacteraceae</taxon>
        <taxon>Rubellimicrobium</taxon>
    </lineage>
</organism>
<comment type="subcellular location">
    <subcellularLocation>
        <location evidence="1">Cell inner membrane</location>
        <topology evidence="1">Multi-pass membrane protein</topology>
    </subcellularLocation>
</comment>
<accession>S9S390</accession>
<proteinExistence type="inferred from homology"/>
<sequence length="176" mass="18098">MSGTSAGRQGRFLSIDILIYEYHMEASEEEEELSVTAFTPWASLAGGLMIGAAAVLLMALHGRILGATGILGGVLRFDDAAAWRLRAALLAGMIAAPSLLWLLTGRGPEIEVPVSAAALVAGGLLVGIGTAYGSGCTSGHGVCGLARLSRRSILATLSFMAGAFVTVFVTRHLIGV</sequence>
<keyword evidence="7 9" id="KW-0472">Membrane</keyword>
<feature type="transmembrane region" description="Helical" evidence="9">
    <location>
        <begin position="153"/>
        <end position="174"/>
    </location>
</feature>
<comment type="caution">
    <text evidence="10">The sequence shown here is derived from an EMBL/GenBank/DDBJ whole genome shotgun (WGS) entry which is preliminary data.</text>
</comment>
<evidence type="ECO:0000256" key="1">
    <source>
        <dbReference type="ARBA" id="ARBA00004429"/>
    </source>
</evidence>
<evidence type="ECO:0000256" key="5">
    <source>
        <dbReference type="ARBA" id="ARBA00022692"/>
    </source>
</evidence>
<protein>
    <submittedName>
        <fullName evidence="10">Putative transporter component</fullName>
    </submittedName>
</protein>
<evidence type="ECO:0000256" key="2">
    <source>
        <dbReference type="ARBA" id="ARBA00022448"/>
    </source>
</evidence>
<comment type="similarity">
    <text evidence="8">Belongs to the TsuA/YedE (TC 9.B.102) family.</text>
</comment>